<feature type="transmembrane region" description="Helical" evidence="1">
    <location>
        <begin position="319"/>
        <end position="342"/>
    </location>
</feature>
<feature type="transmembrane region" description="Helical" evidence="1">
    <location>
        <begin position="699"/>
        <end position="722"/>
    </location>
</feature>
<reference evidence="3 4" key="1">
    <citation type="submission" date="2006-02" db="EMBL/GenBank/DDBJ databases">
        <authorList>
            <person name="Moran M.A."/>
            <person name="Kjelleberg S."/>
            <person name="Egan S."/>
            <person name="Saunders N."/>
            <person name="Thomas T."/>
            <person name="Ferriera S."/>
            <person name="Johnson J."/>
            <person name="Kravitz S."/>
            <person name="Halpern A."/>
            <person name="Remington K."/>
            <person name="Beeson K."/>
            <person name="Tran B."/>
            <person name="Rogers Y.-H."/>
            <person name="Friedman R."/>
            <person name="Venter J.C."/>
        </authorList>
    </citation>
    <scope>NUCLEOTIDE SEQUENCE [LARGE SCALE GENOMIC DNA]</scope>
    <source>
        <strain evidence="3 4">D2</strain>
    </source>
</reference>
<sequence>MYLTYILHCFKYRKVSLLIVILSLGASFAFINSAWTIKQTLSSGKPVGVGHQGDIYSLYAYMSALDLNFLLSPSQIMSLQNQLGKQGDIIAFSGSHLRHQNLTIKQQSITAVVDIVSDNYFSALKISLGGSILNNNRFSSEQAMCVISKKFAEQYQLSVNQSINIQNKNYVIAAISERFSGLNDNQTEIWLPWQDSSQFYPPYKEKTLLTQSLNYWAVILQNDASTNQFSQAVTQLSQRVDLLNYDITPPVDTFQFQAGLSYDQGALITAKKNATVYFSIALIILVIAILNIANWLALTQAQLTSNNQLFLIYGIKKWHYFNLQLGFLAVPIALSSLLAIPFNTLYLQYLLNEGAISQLLKAGAEFNIDLNLPILFLTILASVITTLIYTQLAQRLSAVNYNTRSLYGKKSSPFALFYISITLTITVTTVCILFTSHVLQSDLPKLSLLTKEKIANLTAYTPTTHTKDQALILNERELLLQQQFFASEFGFVTYAPYFSQLKEEILTGESIEQINLKTPINKVTQNGLKLLDADLIEGTLVLTSDNQIIINEAVMRFLKSQGRSNIIGSQLYNYFGDPLQIVGIVENIAYIIGSSEQQMMVYAKDPTPTSAILLSKSQQKVTLNQTEFAAIYPVPISLTKQKQLKELPIIARVKLCLIAAILGLVISFMTIYTIATLNQQRFQQTLAIYFALGAKPIQSFIYSHRILISVSLMAITLGLILFKFASKLVPFLTAGVAFGPLQYLYTFILLSIFIAILFFISFYKNLKKNSFSLFSQ</sequence>
<evidence type="ECO:0000313" key="3">
    <source>
        <dbReference type="EMBL" id="EAR27156.1"/>
    </source>
</evidence>
<feature type="transmembrane region" description="Helical" evidence="1">
    <location>
        <begin position="657"/>
        <end position="678"/>
    </location>
</feature>
<dbReference type="HOGENOM" id="CLU_360502_0_0_6"/>
<keyword evidence="4" id="KW-1185">Reference proteome</keyword>
<keyword evidence="1" id="KW-0812">Transmembrane</keyword>
<dbReference type="RefSeq" id="WP_009839019.1">
    <property type="nucleotide sequence ID" value="NZ_AAOH01000007.1"/>
</dbReference>
<keyword evidence="1" id="KW-1133">Transmembrane helix</keyword>
<feature type="transmembrane region" description="Helical" evidence="1">
    <location>
        <begin position="414"/>
        <end position="439"/>
    </location>
</feature>
<feature type="transmembrane region" description="Helical" evidence="1">
    <location>
        <begin position="742"/>
        <end position="763"/>
    </location>
</feature>
<dbReference type="AlphaFoldDB" id="A4CDW4"/>
<feature type="transmembrane region" description="Helical" evidence="1">
    <location>
        <begin position="276"/>
        <end position="298"/>
    </location>
</feature>
<protein>
    <recommendedName>
        <fullName evidence="2">MacB-like periplasmic core domain-containing protein</fullName>
    </recommendedName>
</protein>
<name>A4CDW4_9GAMM</name>
<evidence type="ECO:0000259" key="2">
    <source>
        <dbReference type="Pfam" id="PF12704"/>
    </source>
</evidence>
<evidence type="ECO:0000313" key="4">
    <source>
        <dbReference type="Proteomes" id="UP000006201"/>
    </source>
</evidence>
<proteinExistence type="predicted"/>
<dbReference type="STRING" id="87626.PTD2_05780"/>
<feature type="domain" description="MacB-like periplasmic core" evidence="2">
    <location>
        <begin position="23"/>
        <end position="236"/>
    </location>
</feature>
<dbReference type="Proteomes" id="UP000006201">
    <property type="component" value="Unassembled WGS sequence"/>
</dbReference>
<accession>A4CDW4</accession>
<feature type="transmembrane region" description="Helical" evidence="1">
    <location>
        <begin position="374"/>
        <end position="393"/>
    </location>
</feature>
<evidence type="ECO:0000256" key="1">
    <source>
        <dbReference type="SAM" id="Phobius"/>
    </source>
</evidence>
<dbReference type="Pfam" id="PF12704">
    <property type="entry name" value="MacB_PCD"/>
    <property type="match status" value="1"/>
</dbReference>
<dbReference type="EMBL" id="AAOH01000007">
    <property type="protein sequence ID" value="EAR27156.1"/>
    <property type="molecule type" value="Genomic_DNA"/>
</dbReference>
<organism evidence="3 4">
    <name type="scientific">Pseudoalteromonas tunicata D2</name>
    <dbReference type="NCBI Taxonomy" id="87626"/>
    <lineage>
        <taxon>Bacteria</taxon>
        <taxon>Pseudomonadati</taxon>
        <taxon>Pseudomonadota</taxon>
        <taxon>Gammaproteobacteria</taxon>
        <taxon>Alteromonadales</taxon>
        <taxon>Pseudoalteromonadaceae</taxon>
        <taxon>Pseudoalteromonas</taxon>
    </lineage>
</organism>
<comment type="caution">
    <text evidence="3">The sequence shown here is derived from an EMBL/GenBank/DDBJ whole genome shotgun (WGS) entry which is preliminary data.</text>
</comment>
<keyword evidence="1" id="KW-0472">Membrane</keyword>
<gene>
    <name evidence="3" type="ORF">PTD2_05780</name>
</gene>
<dbReference type="InterPro" id="IPR025857">
    <property type="entry name" value="MacB_PCD"/>
</dbReference>